<gene>
    <name evidence="2" type="ORF">O181_041565</name>
</gene>
<evidence type="ECO:0000313" key="2">
    <source>
        <dbReference type="EMBL" id="MBW0501850.1"/>
    </source>
</evidence>
<reference evidence="2" key="1">
    <citation type="submission" date="2021-03" db="EMBL/GenBank/DDBJ databases">
        <title>Draft genome sequence of rust myrtle Austropuccinia psidii MF-1, a brazilian biotype.</title>
        <authorList>
            <person name="Quecine M.C."/>
            <person name="Pachon D.M.R."/>
            <person name="Bonatelli M.L."/>
            <person name="Correr F.H."/>
            <person name="Franceschini L.M."/>
            <person name="Leite T.F."/>
            <person name="Margarido G.R.A."/>
            <person name="Almeida C.A."/>
            <person name="Ferrarezi J.A."/>
            <person name="Labate C.A."/>
        </authorList>
    </citation>
    <scope>NUCLEOTIDE SEQUENCE</scope>
    <source>
        <strain evidence="2">MF-1</strain>
    </source>
</reference>
<proteinExistence type="predicted"/>
<evidence type="ECO:0000313" key="3">
    <source>
        <dbReference type="Proteomes" id="UP000765509"/>
    </source>
</evidence>
<protein>
    <submittedName>
        <fullName evidence="2">Uncharacterized protein</fullName>
    </submittedName>
</protein>
<feature type="region of interest" description="Disordered" evidence="1">
    <location>
        <begin position="1"/>
        <end position="60"/>
    </location>
</feature>
<feature type="compositionally biased region" description="Acidic residues" evidence="1">
    <location>
        <begin position="41"/>
        <end position="60"/>
    </location>
</feature>
<dbReference type="EMBL" id="AVOT02016523">
    <property type="protein sequence ID" value="MBW0501850.1"/>
    <property type="molecule type" value="Genomic_DNA"/>
</dbReference>
<evidence type="ECO:0000256" key="1">
    <source>
        <dbReference type="SAM" id="MobiDB-lite"/>
    </source>
</evidence>
<name>A0A9Q3HH98_9BASI</name>
<keyword evidence="3" id="KW-1185">Reference proteome</keyword>
<dbReference type="InterPro" id="IPR021109">
    <property type="entry name" value="Peptidase_aspartic_dom_sf"/>
</dbReference>
<accession>A0A9Q3HH98</accession>
<dbReference type="Gene3D" id="2.40.70.10">
    <property type="entry name" value="Acid Proteases"/>
    <property type="match status" value="1"/>
</dbReference>
<dbReference type="Proteomes" id="UP000765509">
    <property type="component" value="Unassembled WGS sequence"/>
</dbReference>
<organism evidence="2 3">
    <name type="scientific">Austropuccinia psidii MF-1</name>
    <dbReference type="NCBI Taxonomy" id="1389203"/>
    <lineage>
        <taxon>Eukaryota</taxon>
        <taxon>Fungi</taxon>
        <taxon>Dikarya</taxon>
        <taxon>Basidiomycota</taxon>
        <taxon>Pucciniomycotina</taxon>
        <taxon>Pucciniomycetes</taxon>
        <taxon>Pucciniales</taxon>
        <taxon>Sphaerophragmiaceae</taxon>
        <taxon>Austropuccinia</taxon>
    </lineage>
</organism>
<dbReference type="OrthoDB" id="5552562at2759"/>
<dbReference type="AlphaFoldDB" id="A0A9Q3HH98"/>
<comment type="caution">
    <text evidence="2">The sequence shown here is derived from an EMBL/GenBank/DDBJ whole genome shotgun (WGS) entry which is preliminary data.</text>
</comment>
<sequence length="367" mass="40028">MEGAAPSRRGGMKSRRSRSFSGLLGGYPGMSEGARARQGEVEDEEGEESVEEEDSGETEVADALANAPEVPQGSNLALSSQPLVSQTDPSLLKMMEQMTQFMGQLTQAVAPRDNSKAPAFKTPSMKAPESFDCTQAHELRVFIQSCQLIVTMIQKISSLKGRKSCTQLCFSLVELANGLNPISPNSPMKTLPTSSIIGSYLKLNYSLCLSSLKRFLFSFWIQINPLPFSSPIIPNSPKGEDLILGYDFLYRINPIIDWKNGLITYGSSHKDSSGIKSSASNALATAFNSVALVGELKTPSLPSSVHSPSIMPSQSLLKSRDEVFKEIKDFGEDVSISLLNLFHGDMDLPTWRSSGMMRKSQKKLKLS</sequence>